<keyword evidence="4" id="KW-1185">Reference proteome</keyword>
<name>A0A4Y6PY52_PERCE</name>
<dbReference type="RefSeq" id="WP_141199702.1">
    <property type="nucleotide sequence ID" value="NZ_CP041186.1"/>
</dbReference>
<evidence type="ECO:0000256" key="2">
    <source>
        <dbReference type="SAM" id="Phobius"/>
    </source>
</evidence>
<protein>
    <submittedName>
        <fullName evidence="3">Uncharacterized protein</fullName>
    </submittedName>
</protein>
<accession>A0A4Y6PY52</accession>
<accession>A0A5B8YD33</accession>
<dbReference type="EMBL" id="CP041186">
    <property type="protein sequence ID" value="QDG53241.1"/>
    <property type="molecule type" value="Genomic_DNA"/>
</dbReference>
<reference evidence="3 4" key="1">
    <citation type="submission" date="2019-06" db="EMBL/GenBank/DDBJ databases">
        <title>Persicimonas caeni gen. nov., sp. nov., a predatory bacterium isolated from solar saltern.</title>
        <authorList>
            <person name="Wang S."/>
        </authorList>
    </citation>
    <scope>NUCLEOTIDE SEQUENCE [LARGE SCALE GENOMIC DNA]</scope>
    <source>
        <strain evidence="3 4">YN101</strain>
    </source>
</reference>
<feature type="transmembrane region" description="Helical" evidence="2">
    <location>
        <begin position="47"/>
        <end position="67"/>
    </location>
</feature>
<evidence type="ECO:0000256" key="1">
    <source>
        <dbReference type="SAM" id="MobiDB-lite"/>
    </source>
</evidence>
<keyword evidence="2" id="KW-0812">Transmembrane</keyword>
<sequence length="212" mass="24100">MAKEKTQKSNDAADKKATDQKVSELTMMGVQEMLRRGERGEDKRHRWGCWAIILVVLLLVGSLGYYIHQRVDSLSTVPEAAMDLANDWVFHPVEDATAPDKDRFSIRGLQLLLEGAGWKPQDEPGVIDTPTTRKVMQRYRHEEHTVAVTIYDLQERSEVRDLLEQTDPPARAMMFDTKAVVLEPATEADAEYVEGLVMLLEEYRATVLEEAE</sequence>
<proteinExistence type="predicted"/>
<evidence type="ECO:0000313" key="4">
    <source>
        <dbReference type="Proteomes" id="UP000315995"/>
    </source>
</evidence>
<keyword evidence="2" id="KW-1133">Transmembrane helix</keyword>
<gene>
    <name evidence="3" type="ORF">FIV42_21570</name>
</gene>
<dbReference type="Proteomes" id="UP000315995">
    <property type="component" value="Chromosome"/>
</dbReference>
<feature type="region of interest" description="Disordered" evidence="1">
    <location>
        <begin position="1"/>
        <end position="21"/>
    </location>
</feature>
<organism evidence="3 4">
    <name type="scientific">Persicimonas caeni</name>
    <dbReference type="NCBI Taxonomy" id="2292766"/>
    <lineage>
        <taxon>Bacteria</taxon>
        <taxon>Deltaproteobacteria</taxon>
        <taxon>Bradymonadales</taxon>
        <taxon>Bradymonadaceae</taxon>
        <taxon>Persicimonas</taxon>
    </lineage>
</organism>
<evidence type="ECO:0000313" key="3">
    <source>
        <dbReference type="EMBL" id="QDG53241.1"/>
    </source>
</evidence>
<dbReference type="AlphaFoldDB" id="A0A4Y6PY52"/>
<keyword evidence="2" id="KW-0472">Membrane</keyword>